<gene>
    <name evidence="2" type="ORF">E0H45_03375</name>
</gene>
<evidence type="ECO:0000259" key="1">
    <source>
        <dbReference type="PROSITE" id="PS51819"/>
    </source>
</evidence>
<organism evidence="2 3">
    <name type="scientific">Kribbella soli</name>
    <dbReference type="NCBI Taxonomy" id="1124743"/>
    <lineage>
        <taxon>Bacteria</taxon>
        <taxon>Bacillati</taxon>
        <taxon>Actinomycetota</taxon>
        <taxon>Actinomycetes</taxon>
        <taxon>Propionibacteriales</taxon>
        <taxon>Kribbellaceae</taxon>
        <taxon>Kribbella</taxon>
    </lineage>
</organism>
<keyword evidence="3" id="KW-1185">Reference proteome</keyword>
<dbReference type="Gene3D" id="3.10.180.10">
    <property type="entry name" value="2,3-Dihydroxybiphenyl 1,2-Dioxygenase, domain 1"/>
    <property type="match status" value="1"/>
</dbReference>
<dbReference type="InterPro" id="IPR037523">
    <property type="entry name" value="VOC_core"/>
</dbReference>
<dbReference type="SUPFAM" id="SSF54593">
    <property type="entry name" value="Glyoxalase/Bleomycin resistance protein/Dihydroxybiphenyl dioxygenase"/>
    <property type="match status" value="1"/>
</dbReference>
<dbReference type="AlphaFoldDB" id="A0A4R0HKM1"/>
<comment type="caution">
    <text evidence="2">The sequence shown here is derived from an EMBL/GenBank/DDBJ whole genome shotgun (WGS) entry which is preliminary data.</text>
</comment>
<dbReference type="OrthoDB" id="9813630at2"/>
<reference evidence="2 3" key="1">
    <citation type="submission" date="2019-02" db="EMBL/GenBank/DDBJ databases">
        <title>Kribbella capetownensis sp. nov. and Kribbella speibonae sp. nov., isolated from soil.</title>
        <authorList>
            <person name="Curtis S.M."/>
            <person name="Norton I."/>
            <person name="Everest G.J."/>
            <person name="Meyers P.R."/>
        </authorList>
    </citation>
    <scope>NUCLEOTIDE SEQUENCE [LARGE SCALE GENOMIC DNA]</scope>
    <source>
        <strain evidence="2 3">KCTC 29219</strain>
    </source>
</reference>
<dbReference type="PROSITE" id="PS51819">
    <property type="entry name" value="VOC"/>
    <property type="match status" value="1"/>
</dbReference>
<dbReference type="PANTHER" id="PTHR39175">
    <property type="entry name" value="FAMILY PROTEIN, PUTATIVE (AFU_ORTHOLOGUE AFUA_3G15060)-RELATED"/>
    <property type="match status" value="1"/>
</dbReference>
<evidence type="ECO:0000313" key="2">
    <source>
        <dbReference type="EMBL" id="TCC10380.1"/>
    </source>
</evidence>
<dbReference type="Proteomes" id="UP000292346">
    <property type="component" value="Unassembled WGS sequence"/>
</dbReference>
<dbReference type="EMBL" id="SJJZ01000001">
    <property type="protein sequence ID" value="TCC10380.1"/>
    <property type="molecule type" value="Genomic_DNA"/>
</dbReference>
<name>A0A4R0HKM1_9ACTN</name>
<accession>A0A4R0HKM1</accession>
<sequence length="117" mass="12779">MSMRLDHVQVSCPPGGEDVARAFYRDALGMTEVEKPELLKARGGCWFKAGAAEIHIGVEQDFTPAKKAHPALAVDDLDALAAQLEALGYPVTWDNETIPGRRRFHTADGHGNRVEIV</sequence>
<proteinExistence type="predicted"/>
<protein>
    <submittedName>
        <fullName evidence="2">Glyoxalase</fullName>
    </submittedName>
</protein>
<dbReference type="PANTHER" id="PTHR39175:SF1">
    <property type="entry name" value="FAMILY PROTEIN, PUTATIVE (AFU_ORTHOLOGUE AFUA_3G15060)-RELATED"/>
    <property type="match status" value="1"/>
</dbReference>
<dbReference type="InterPro" id="IPR029068">
    <property type="entry name" value="Glyas_Bleomycin-R_OHBP_Dase"/>
</dbReference>
<dbReference type="Pfam" id="PF00903">
    <property type="entry name" value="Glyoxalase"/>
    <property type="match status" value="1"/>
</dbReference>
<evidence type="ECO:0000313" key="3">
    <source>
        <dbReference type="Proteomes" id="UP000292346"/>
    </source>
</evidence>
<feature type="domain" description="VOC" evidence="1">
    <location>
        <begin position="4"/>
        <end position="117"/>
    </location>
</feature>
<dbReference type="InterPro" id="IPR004360">
    <property type="entry name" value="Glyas_Fos-R_dOase_dom"/>
</dbReference>